<evidence type="ECO:0008006" key="2">
    <source>
        <dbReference type="Google" id="ProtNLM"/>
    </source>
</evidence>
<dbReference type="EMBL" id="UINC01164232">
    <property type="protein sequence ID" value="SVD64973.1"/>
    <property type="molecule type" value="Genomic_DNA"/>
</dbReference>
<feature type="non-terminal residue" evidence="1">
    <location>
        <position position="1"/>
    </location>
</feature>
<name>A0A382X1X4_9ZZZZ</name>
<dbReference type="AlphaFoldDB" id="A0A382X1X4"/>
<feature type="non-terminal residue" evidence="1">
    <location>
        <position position="117"/>
    </location>
</feature>
<reference evidence="1" key="1">
    <citation type="submission" date="2018-05" db="EMBL/GenBank/DDBJ databases">
        <authorList>
            <person name="Lanie J.A."/>
            <person name="Ng W.-L."/>
            <person name="Kazmierczak K.M."/>
            <person name="Andrzejewski T.M."/>
            <person name="Davidsen T.M."/>
            <person name="Wayne K.J."/>
            <person name="Tettelin H."/>
            <person name="Glass J.I."/>
            <person name="Rusch D."/>
            <person name="Podicherti R."/>
            <person name="Tsui H.-C.T."/>
            <person name="Winkler M.E."/>
        </authorList>
    </citation>
    <scope>NUCLEOTIDE SEQUENCE</scope>
</reference>
<sequence>MSKQLKWVACWGVVVVLVTLMSAGSVFAQETPVAVSGQPSEPNGLVLQRVLVKVNGDIITQTDLERGQVEAIRQDGLRATTETELRQALVEVTPRVLSAAGDELLILQRGRELGYHL</sequence>
<proteinExistence type="predicted"/>
<organism evidence="1">
    <name type="scientific">marine metagenome</name>
    <dbReference type="NCBI Taxonomy" id="408172"/>
    <lineage>
        <taxon>unclassified sequences</taxon>
        <taxon>metagenomes</taxon>
        <taxon>ecological metagenomes</taxon>
    </lineage>
</organism>
<protein>
    <recommendedName>
        <fullName evidence="2">SurA N-terminal domain-containing protein</fullName>
    </recommendedName>
</protein>
<accession>A0A382X1X4</accession>
<gene>
    <name evidence="1" type="ORF">METZ01_LOCUS417827</name>
</gene>
<dbReference type="Gene3D" id="1.10.4030.10">
    <property type="entry name" value="Porin chaperone SurA, peptide-binding domain"/>
    <property type="match status" value="1"/>
</dbReference>
<evidence type="ECO:0000313" key="1">
    <source>
        <dbReference type="EMBL" id="SVD64973.1"/>
    </source>
</evidence>